<accession>A0A2I1G8S5</accession>
<evidence type="ECO:0000313" key="1">
    <source>
        <dbReference type="EMBL" id="PKY43026.1"/>
    </source>
</evidence>
<sequence length="114" mass="13621">MSNNSFTLFYYKFYKNILDAESPNLSSSEKLAKAARLWSKIPDELKNSFICFFEKEMILKSNIVIENTTNLSNNDISNFPFTFDKHCYQIRVKDDTDMIDKMFREYIREDAYEH</sequence>
<keyword evidence="2" id="KW-1185">Reference proteome</keyword>
<dbReference type="Proteomes" id="UP000234323">
    <property type="component" value="Unassembled WGS sequence"/>
</dbReference>
<organism evidence="1 2">
    <name type="scientific">Rhizophagus irregularis</name>
    <dbReference type="NCBI Taxonomy" id="588596"/>
    <lineage>
        <taxon>Eukaryota</taxon>
        <taxon>Fungi</taxon>
        <taxon>Fungi incertae sedis</taxon>
        <taxon>Mucoromycota</taxon>
        <taxon>Glomeromycotina</taxon>
        <taxon>Glomeromycetes</taxon>
        <taxon>Glomerales</taxon>
        <taxon>Glomeraceae</taxon>
        <taxon>Rhizophagus</taxon>
    </lineage>
</organism>
<dbReference type="SUPFAM" id="SSF47095">
    <property type="entry name" value="HMG-box"/>
    <property type="match status" value="1"/>
</dbReference>
<protein>
    <recommendedName>
        <fullName evidence="3">HMG box domain-containing protein</fullName>
    </recommendedName>
</protein>
<dbReference type="EMBL" id="LLXI01000230">
    <property type="protein sequence ID" value="PKY43026.1"/>
    <property type="molecule type" value="Genomic_DNA"/>
</dbReference>
<dbReference type="InterPro" id="IPR036910">
    <property type="entry name" value="HMG_box_dom_sf"/>
</dbReference>
<dbReference type="AlphaFoldDB" id="A0A2I1G8S5"/>
<reference evidence="1 2" key="1">
    <citation type="submission" date="2015-10" db="EMBL/GenBank/DDBJ databases">
        <title>Genome analyses suggest a sexual origin of heterokaryosis in a supposedly ancient asexual fungus.</title>
        <authorList>
            <person name="Ropars J."/>
            <person name="Sedzielewska K."/>
            <person name="Noel J."/>
            <person name="Charron P."/>
            <person name="Farinelli L."/>
            <person name="Marton T."/>
            <person name="Kruger M."/>
            <person name="Pelin A."/>
            <person name="Brachmann A."/>
            <person name="Corradi N."/>
        </authorList>
    </citation>
    <scope>NUCLEOTIDE SEQUENCE [LARGE SCALE GENOMIC DNA]</scope>
    <source>
        <strain evidence="1 2">A4</strain>
    </source>
</reference>
<dbReference type="OrthoDB" id="2346742at2759"/>
<evidence type="ECO:0008006" key="3">
    <source>
        <dbReference type="Google" id="ProtNLM"/>
    </source>
</evidence>
<gene>
    <name evidence="1" type="ORF">RhiirA4_456951</name>
</gene>
<evidence type="ECO:0000313" key="2">
    <source>
        <dbReference type="Proteomes" id="UP000234323"/>
    </source>
</evidence>
<proteinExistence type="predicted"/>
<name>A0A2I1G8S5_9GLOM</name>
<comment type="caution">
    <text evidence="1">The sequence shown here is derived from an EMBL/GenBank/DDBJ whole genome shotgun (WGS) entry which is preliminary data.</text>
</comment>